<reference evidence="6 7" key="1">
    <citation type="submission" date="2020-07" db="EMBL/GenBank/DDBJ databases">
        <title>Screening of a cold-adapted Planococcus bacterium producing protease in traditional shrimp paste and protease identification by genome sequencing.</title>
        <authorList>
            <person name="Gao R."/>
            <person name="Leng W."/>
            <person name="Chu Q."/>
            <person name="Wu X."/>
            <person name="Liu H."/>
            <person name="Li X."/>
        </authorList>
    </citation>
    <scope>NUCLEOTIDE SEQUENCE [LARGE SCALE GENOMIC DNA]</scope>
    <source>
        <strain evidence="6 7">XJ11</strain>
    </source>
</reference>
<evidence type="ECO:0000256" key="1">
    <source>
        <dbReference type="ARBA" id="ARBA00022741"/>
    </source>
</evidence>
<proteinExistence type="predicted"/>
<dbReference type="EMBL" id="CP059540">
    <property type="protein sequence ID" value="QMT17215.1"/>
    <property type="molecule type" value="Genomic_DNA"/>
</dbReference>
<dbReference type="PANTHER" id="PTHR22683">
    <property type="entry name" value="SPORULATION PROTEIN RELATED"/>
    <property type="match status" value="1"/>
</dbReference>
<dbReference type="InterPro" id="IPR002543">
    <property type="entry name" value="FtsK_dom"/>
</dbReference>
<evidence type="ECO:0000256" key="2">
    <source>
        <dbReference type="ARBA" id="ARBA00022840"/>
    </source>
</evidence>
<evidence type="ECO:0000313" key="6">
    <source>
        <dbReference type="EMBL" id="QMT17215.1"/>
    </source>
</evidence>
<dbReference type="InterPro" id="IPR050206">
    <property type="entry name" value="FtsK/SpoIIIE/SftA"/>
</dbReference>
<keyword evidence="4" id="KW-0175">Coiled coil</keyword>
<evidence type="ECO:0000259" key="5">
    <source>
        <dbReference type="PROSITE" id="PS50901"/>
    </source>
</evidence>
<dbReference type="PANTHER" id="PTHR22683:SF1">
    <property type="entry name" value="TYPE VII SECRETION SYSTEM PROTEIN ESSC"/>
    <property type="match status" value="1"/>
</dbReference>
<dbReference type="RefSeq" id="WP_182091934.1">
    <property type="nucleotide sequence ID" value="NZ_CP059540.1"/>
</dbReference>
<dbReference type="KEGG" id="pdec:H1Q58_14830"/>
<name>A0A7D7MB05_PLAMR</name>
<dbReference type="GO" id="GO:0005524">
    <property type="term" value="F:ATP binding"/>
    <property type="evidence" value="ECO:0007669"/>
    <property type="project" value="UniProtKB-UniRule"/>
</dbReference>
<keyword evidence="2 3" id="KW-0067">ATP-binding</keyword>
<evidence type="ECO:0000256" key="4">
    <source>
        <dbReference type="SAM" id="Coils"/>
    </source>
</evidence>
<feature type="coiled-coil region" evidence="4">
    <location>
        <begin position="1500"/>
        <end position="1538"/>
    </location>
</feature>
<gene>
    <name evidence="6" type="ORF">H1Q58_14830</name>
</gene>
<dbReference type="SUPFAM" id="SSF52540">
    <property type="entry name" value="P-loop containing nucleoside triphosphate hydrolases"/>
    <property type="match status" value="1"/>
</dbReference>
<keyword evidence="1 3" id="KW-0547">Nucleotide-binding</keyword>
<feature type="coiled-coil region" evidence="4">
    <location>
        <begin position="295"/>
        <end position="329"/>
    </location>
</feature>
<protein>
    <submittedName>
        <fullName evidence="6">DNA translocase FtsK</fullName>
    </submittedName>
</protein>
<dbReference type="Pfam" id="PF01580">
    <property type="entry name" value="FtsK_SpoIIIE"/>
    <property type="match status" value="1"/>
</dbReference>
<feature type="binding site" evidence="3">
    <location>
        <begin position="1449"/>
        <end position="1456"/>
    </location>
    <ligand>
        <name>ATP</name>
        <dbReference type="ChEBI" id="CHEBI:30616"/>
    </ligand>
</feature>
<evidence type="ECO:0000313" key="7">
    <source>
        <dbReference type="Proteomes" id="UP000514716"/>
    </source>
</evidence>
<accession>A0A7D7MB05</accession>
<organism evidence="6 7">
    <name type="scientific">Planococcus maritimus</name>
    <dbReference type="NCBI Taxonomy" id="192421"/>
    <lineage>
        <taxon>Bacteria</taxon>
        <taxon>Bacillati</taxon>
        <taxon>Bacillota</taxon>
        <taxon>Bacilli</taxon>
        <taxon>Bacillales</taxon>
        <taxon>Caryophanaceae</taxon>
        <taxon>Planococcus</taxon>
    </lineage>
</organism>
<sequence length="1669" mass="193973">MITNKELISKWLYISIEGYLKEQKKQNNGRLFIKVSGFDDETIRNFLEQDLEGYNVFFNPIIRTILSVPGQEKYSIRSDETSIKLRNNLNYDNVLIFIINGESSGEQSLENIFEMDESYLLSDRGLKTLFEHLYNEFHFPKEDLKVLYVFFDMLRFITVPQLNAVATFMMNIINSEGYSIDRKIQENLYTLGCFNDKELSIDNKDKRRFKENYLLANMQNSKGKTLDIEKTIDKVYSFISNQIENNYDSEIWEHINGQSNDEKAENLRSVINGLVEGKAKEEALKIDFRIVREIFDFKEAKKTQEEKILELLEKEEKSEKEKLALEKEVYDVLNTDDAQQIEDFIEEYYGELAVDKKVLKDLNRRIEKLLHPSEYEDILDAILHETFSFVENNNDTKDLKMKISVKDEVSEAQNQLIDFYLLNINKIVRNLEYKSAQNFSANKEKNDVAFILEFHNEKEKLNSTNFKIMNLNKNDLLSLISSMESDNSFYIRTDNNSSTSYINLIESAQNGFGNYLEDSSSQLNTIYKKYIKFLENYTFKTHGMLEKGIYSVDIRELKEEIQELFEFLYLETSVSTNFLKNFNNIGSIDIFEDGIEKYSVPISKILTLINPIKLISYIEKTKSVNEIINKWIKFNINGDIEIQKKDEYLKYEISEISNLAPGYMANNHSTDFLILEEEYFGNGYYYNSSIGQKKIENIAREVSTEVSNVVRNYLEIYPFARDGLDILFLYTVSAEVIIESIKKLLDPKLKVKRLKIIVHSHQSALIHTDLNRWIDQNEEVSAILPNQKFPKIELKVISGDKPHVIKEEIDKHMIDKDIVVLSNYFAQNNQVNYQYVTSGMDTQGTEWFEKVLQEPIRINESIKRIPLTSIKSPDFLKSYYNIQYILHTNSMPKINEYNSLEKIITASSHSESNLIDLIHDNFEWVMILDKNLDKTLLQKSSQKAQVIQYKSKAGVSREFKLIVSSSKRILKLNTADHDTFYYDRISNKISHLLKVKEVKTETITDLISNVKNISGALILRAMGPGKFTHELLSNYLYSKNRNVRLETIEFISLCDELPWFRNNNLKTNIRPDLIDTTIFKKDGNIMIDFKIVELKFINAALISKERVDALKQVNAGEDLYKSLFDFDDSNLEIKFWREEFINYIIENKAFNEKEIEILKELQLAENAKIQVNFKKEINIYCYTSNLHEYSKLNAYGVIEEQLENNVDVKIYNRNYILNNLNIKHEIIEEQNLYPELDVKHLGKKIENEKVGDPSLIITKPQEAKNESPKKPIISPNLELNKTDYLKNTNQYPEIVAFKDIDLNRESVSENLEEVISGYARKLIRGFAAHNIPIDIKENIIGSSVIRIYIELPKSISQNKITPHLKDIIIWLGLKTEPHLSIDENGLYLDILRESPSIIYYDYFMGKVREKFNQEELKNKLIVPIGMDPLNEVVYIDLNDSITPHLLVGGTTGSGKSVTLNSIIFSLMLLYEKEEVQFIFIDPKQVEFAPYENKTHTKEVIFDIEKAIDRLEELRDEMNARYTKMVASYNKNISDYNDENPQDKMSHYVIVFDEFADFMLADKESVKRVEEAIQSIAQKGRAAGFHLIICTQNPRADIINTKIRSNLPARLSLKVTDSSASKIILNLSGAQKLAGKGDFLIAKGSDVTTRGKSPFLEPRVEKSLFRFFEI</sequence>
<dbReference type="GO" id="GO:0003677">
    <property type="term" value="F:DNA binding"/>
    <property type="evidence" value="ECO:0007669"/>
    <property type="project" value="InterPro"/>
</dbReference>
<feature type="domain" description="FtsK" evidence="5">
    <location>
        <begin position="1429"/>
        <end position="1621"/>
    </location>
</feature>
<dbReference type="InterPro" id="IPR027417">
    <property type="entry name" value="P-loop_NTPase"/>
</dbReference>
<evidence type="ECO:0000256" key="3">
    <source>
        <dbReference type="PROSITE-ProRule" id="PRU00289"/>
    </source>
</evidence>
<keyword evidence="7" id="KW-1185">Reference proteome</keyword>
<dbReference type="Proteomes" id="UP000514716">
    <property type="component" value="Chromosome"/>
</dbReference>
<dbReference type="PROSITE" id="PS50901">
    <property type="entry name" value="FTSK"/>
    <property type="match status" value="1"/>
</dbReference>
<dbReference type="Gene3D" id="3.40.50.300">
    <property type="entry name" value="P-loop containing nucleotide triphosphate hydrolases"/>
    <property type="match status" value="1"/>
</dbReference>